<dbReference type="GO" id="GO:0140359">
    <property type="term" value="F:ABC-type transporter activity"/>
    <property type="evidence" value="ECO:0007669"/>
    <property type="project" value="InterPro"/>
</dbReference>
<keyword evidence="9" id="KW-1185">Reference proteome</keyword>
<evidence type="ECO:0000256" key="6">
    <source>
        <dbReference type="SAM" id="Phobius"/>
    </source>
</evidence>
<keyword evidence="3 6" id="KW-0812">Transmembrane</keyword>
<dbReference type="EMBL" id="LGCM01000039">
    <property type="protein sequence ID" value="KPL80641.1"/>
    <property type="molecule type" value="Genomic_DNA"/>
</dbReference>
<dbReference type="PATRIC" id="fig|229921.5.peg.1396"/>
<evidence type="ECO:0000256" key="3">
    <source>
        <dbReference type="ARBA" id="ARBA00022692"/>
    </source>
</evidence>
<name>A0A0P6Y5N2_9CHLR</name>
<evidence type="ECO:0000259" key="7">
    <source>
        <dbReference type="Pfam" id="PF12698"/>
    </source>
</evidence>
<gene>
    <name evidence="8" type="ORF">ADN01_10885</name>
</gene>
<feature type="transmembrane region" description="Helical" evidence="6">
    <location>
        <begin position="174"/>
        <end position="196"/>
    </location>
</feature>
<comment type="subcellular location">
    <subcellularLocation>
        <location evidence="1">Cell membrane</location>
        <topology evidence="1">Multi-pass membrane protein</topology>
    </subcellularLocation>
</comment>
<dbReference type="GO" id="GO:0005886">
    <property type="term" value="C:plasma membrane"/>
    <property type="evidence" value="ECO:0007669"/>
    <property type="project" value="UniProtKB-SubCell"/>
</dbReference>
<feature type="domain" description="ABC-2 type transporter transmembrane" evidence="7">
    <location>
        <begin position="19"/>
        <end position="374"/>
    </location>
</feature>
<dbReference type="STRING" id="229921.ADN01_10885"/>
<dbReference type="InterPro" id="IPR013525">
    <property type="entry name" value="ABC2_TM"/>
</dbReference>
<keyword evidence="4 6" id="KW-1133">Transmembrane helix</keyword>
<sequence>MDRIWRVARYEFLHHVMRKRFLWILISLPLMILAFGGVSALAAVVQFDRTPAGVVDLSGRLDPALTAGDGAFSIYEVPLQIFESEESARQALDAGELQAYFVIPQDYFETGEVRAVVERRLNDNVEGSLDDYLRANLAASLPKDVAERVTEGMRLEVETVGSNQVPVAQQVGQVIVPLLVGILFVVVINTSGGYLLQAVVEEKANRTMEIVITSVSPTQLMVGKIIGNLSVGLLQMVIWFGIPWIGFLLLQAAMPEILGFSLDGSFILVTLLILPPAFVLVAALMATVGATATEPKEAQSVAGFLTLPLVMPYWFMTPLMRSPDSPLAVAFTLFPLTAPVTLPMRSAFGNVPLWQTVTSISLLTLSAVGALWLAGRIFRLGMLRYGKALTLKEVLREALTPQRSAR</sequence>
<evidence type="ECO:0000256" key="1">
    <source>
        <dbReference type="ARBA" id="ARBA00004651"/>
    </source>
</evidence>
<feature type="transmembrane region" description="Helical" evidence="6">
    <location>
        <begin position="353"/>
        <end position="374"/>
    </location>
</feature>
<dbReference type="PANTHER" id="PTHR30294:SF29">
    <property type="entry name" value="MULTIDRUG ABC TRANSPORTER PERMEASE YBHS-RELATED"/>
    <property type="match status" value="1"/>
</dbReference>
<reference evidence="8 9" key="1">
    <citation type="submission" date="2015-07" db="EMBL/GenBank/DDBJ databases">
        <title>Genome sequence of Levilinea saccharolytica DSM 16555.</title>
        <authorList>
            <person name="Hemp J."/>
            <person name="Ward L.M."/>
            <person name="Pace L.A."/>
            <person name="Fischer W.W."/>
        </authorList>
    </citation>
    <scope>NUCLEOTIDE SEQUENCE [LARGE SCALE GENOMIC DNA]</scope>
    <source>
        <strain evidence="8 9">KIBI-1</strain>
    </source>
</reference>
<dbReference type="RefSeq" id="WP_062417753.1">
    <property type="nucleotide sequence ID" value="NZ_DF967974.1"/>
</dbReference>
<evidence type="ECO:0000313" key="8">
    <source>
        <dbReference type="EMBL" id="KPL80641.1"/>
    </source>
</evidence>
<evidence type="ECO:0000256" key="4">
    <source>
        <dbReference type="ARBA" id="ARBA00022989"/>
    </source>
</evidence>
<evidence type="ECO:0000256" key="2">
    <source>
        <dbReference type="ARBA" id="ARBA00022475"/>
    </source>
</evidence>
<keyword evidence="5 6" id="KW-0472">Membrane</keyword>
<organism evidence="8 9">
    <name type="scientific">Levilinea saccharolytica</name>
    <dbReference type="NCBI Taxonomy" id="229921"/>
    <lineage>
        <taxon>Bacteria</taxon>
        <taxon>Bacillati</taxon>
        <taxon>Chloroflexota</taxon>
        <taxon>Anaerolineae</taxon>
        <taxon>Anaerolineales</taxon>
        <taxon>Anaerolineaceae</taxon>
        <taxon>Levilinea</taxon>
    </lineage>
</organism>
<dbReference type="Proteomes" id="UP000050501">
    <property type="component" value="Unassembled WGS sequence"/>
</dbReference>
<feature type="transmembrane region" description="Helical" evidence="6">
    <location>
        <begin position="233"/>
        <end position="254"/>
    </location>
</feature>
<feature type="transmembrane region" description="Helical" evidence="6">
    <location>
        <begin position="266"/>
        <end position="286"/>
    </location>
</feature>
<proteinExistence type="predicted"/>
<dbReference type="InterPro" id="IPR051449">
    <property type="entry name" value="ABC-2_transporter_component"/>
</dbReference>
<feature type="transmembrane region" description="Helical" evidence="6">
    <location>
        <begin position="21"/>
        <end position="45"/>
    </location>
</feature>
<comment type="caution">
    <text evidence="8">The sequence shown here is derived from an EMBL/GenBank/DDBJ whole genome shotgun (WGS) entry which is preliminary data.</text>
</comment>
<dbReference type="Pfam" id="PF12698">
    <property type="entry name" value="ABC2_membrane_3"/>
    <property type="match status" value="1"/>
</dbReference>
<protein>
    <recommendedName>
        <fullName evidence="7">ABC-2 type transporter transmembrane domain-containing protein</fullName>
    </recommendedName>
</protein>
<evidence type="ECO:0000256" key="5">
    <source>
        <dbReference type="ARBA" id="ARBA00023136"/>
    </source>
</evidence>
<feature type="transmembrane region" description="Helical" evidence="6">
    <location>
        <begin position="298"/>
        <end position="315"/>
    </location>
</feature>
<dbReference type="PANTHER" id="PTHR30294">
    <property type="entry name" value="MEMBRANE COMPONENT OF ABC TRANSPORTER YHHJ-RELATED"/>
    <property type="match status" value="1"/>
</dbReference>
<evidence type="ECO:0000313" key="9">
    <source>
        <dbReference type="Proteomes" id="UP000050501"/>
    </source>
</evidence>
<dbReference type="AlphaFoldDB" id="A0A0P6Y5N2"/>
<accession>A0A0P6Y5N2</accession>
<keyword evidence="2" id="KW-1003">Cell membrane</keyword>